<protein>
    <submittedName>
        <fullName evidence="2">Uncharacterized protein</fullName>
    </submittedName>
</protein>
<keyword evidence="1" id="KW-0472">Membrane</keyword>
<reference evidence="2" key="1">
    <citation type="submission" date="2018-05" db="EMBL/GenBank/DDBJ databases">
        <authorList>
            <person name="Lanie J.A."/>
            <person name="Ng W.-L."/>
            <person name="Kazmierczak K.M."/>
            <person name="Andrzejewski T.M."/>
            <person name="Davidsen T.M."/>
            <person name="Wayne K.J."/>
            <person name="Tettelin H."/>
            <person name="Glass J.I."/>
            <person name="Rusch D."/>
            <person name="Podicherti R."/>
            <person name="Tsui H.-C.T."/>
            <person name="Winkler M.E."/>
        </authorList>
    </citation>
    <scope>NUCLEOTIDE SEQUENCE</scope>
</reference>
<feature type="transmembrane region" description="Helical" evidence="1">
    <location>
        <begin position="243"/>
        <end position="261"/>
    </location>
</feature>
<dbReference type="AlphaFoldDB" id="A0A382FNW5"/>
<gene>
    <name evidence="2" type="ORF">METZ01_LOCUS216908</name>
</gene>
<keyword evidence="1" id="KW-0812">Transmembrane</keyword>
<name>A0A382FNW5_9ZZZZ</name>
<keyword evidence="1" id="KW-1133">Transmembrane helix</keyword>
<feature type="non-terminal residue" evidence="2">
    <location>
        <position position="1"/>
    </location>
</feature>
<evidence type="ECO:0000313" key="2">
    <source>
        <dbReference type="EMBL" id="SVB64054.1"/>
    </source>
</evidence>
<proteinExistence type="predicted"/>
<sequence length="295" mass="34744">PWIGRGADYVDELISLASNYESEFKYISIKYTHFSEALSICSKNSPINLLYGRDIVSIEENSKAKVILRKKGDNTGAQIVNKNLLNYWFSSKKYPNSRVIRSEDIRYLYLTSNQLVVIPKEEICAHFDGFPHTLGTNHEIADYQIPPLLIPKGFFTGDIKIRYGYNDYREGWVNVNPINKKYIFEDKNGVDLKTELDKLPSFWNNRISELDINNDIDPIKLKQRINENNEVIKKPWSLLNKKITFGTIMFFIRYLILLIWVRSYLVKLTHADNERRDFIKKLYSFLRMLRTSYMK</sequence>
<organism evidence="2">
    <name type="scientific">marine metagenome</name>
    <dbReference type="NCBI Taxonomy" id="408172"/>
    <lineage>
        <taxon>unclassified sequences</taxon>
        <taxon>metagenomes</taxon>
        <taxon>ecological metagenomes</taxon>
    </lineage>
</organism>
<evidence type="ECO:0000256" key="1">
    <source>
        <dbReference type="SAM" id="Phobius"/>
    </source>
</evidence>
<accession>A0A382FNW5</accession>
<dbReference type="EMBL" id="UINC01050738">
    <property type="protein sequence ID" value="SVB64054.1"/>
    <property type="molecule type" value="Genomic_DNA"/>
</dbReference>